<dbReference type="RefSeq" id="WP_058276217.1">
    <property type="nucleotide sequence ID" value="NZ_CYPU01000011.1"/>
</dbReference>
<feature type="domain" description="Zorya protein ZorC EH" evidence="1">
    <location>
        <begin position="40"/>
        <end position="438"/>
    </location>
</feature>
<reference evidence="2 3" key="1">
    <citation type="submission" date="2015-09" db="EMBL/GenBank/DDBJ databases">
        <authorList>
            <consortium name="Swine Surveillance"/>
        </authorList>
    </citation>
    <scope>NUCLEOTIDE SEQUENCE [LARGE SCALE GENOMIC DNA]</scope>
    <source>
        <strain evidence="2 3">CECT 4292</strain>
    </source>
</reference>
<dbReference type="AlphaFoldDB" id="A0A0P1EUX8"/>
<evidence type="ECO:0000259" key="1">
    <source>
        <dbReference type="Pfam" id="PF15611"/>
    </source>
</evidence>
<protein>
    <recommendedName>
        <fullName evidence="1">Zorya protein ZorC EH domain-containing protein</fullName>
    </recommendedName>
</protein>
<dbReference type="OrthoDB" id="3035290at2"/>
<organism evidence="2 3">
    <name type="scientific">Ruegeria atlantica</name>
    <dbReference type="NCBI Taxonomy" id="81569"/>
    <lineage>
        <taxon>Bacteria</taxon>
        <taxon>Pseudomonadati</taxon>
        <taxon>Pseudomonadota</taxon>
        <taxon>Alphaproteobacteria</taxon>
        <taxon>Rhodobacterales</taxon>
        <taxon>Roseobacteraceae</taxon>
        <taxon>Ruegeria</taxon>
    </lineage>
</organism>
<gene>
    <name evidence="2" type="ORF">RUA4292_00587</name>
</gene>
<proteinExistence type="predicted"/>
<accession>A0A0P1EUX8</accession>
<evidence type="ECO:0000313" key="3">
    <source>
        <dbReference type="Proteomes" id="UP000050783"/>
    </source>
</evidence>
<dbReference type="EMBL" id="CYPU01000011">
    <property type="protein sequence ID" value="CUH46421.1"/>
    <property type="molecule type" value="Genomic_DNA"/>
</dbReference>
<dbReference type="Pfam" id="PF15611">
    <property type="entry name" value="EH_Signature"/>
    <property type="match status" value="1"/>
</dbReference>
<dbReference type="InterPro" id="IPR028943">
    <property type="entry name" value="ZorC_EH_Signature_dom"/>
</dbReference>
<name>A0A0P1EUX8_9RHOB</name>
<dbReference type="GeneID" id="55491888"/>
<sequence>MRLSEIFAQRVEPTSVVLPAPKRLETAVDRVLKRWPDVFAEPSENDRETLVAELKRRLDDWSWSGAKISFVNQAAVALFDRERRSRADLEHVRKFYYEEAATNRSRTFLGNAVQVYIGSFVKGAVHTRRLSEALTNQIPHLSGRSRKLLKSFPAFFDSNRIAMEVASRMKDAERPFQELKSLGFNKPHAPGLLDHAHLEFLEKLDLRTHTDIEKLFHWLHPDGQLAKQSGASEAIEALLAPWLDEEPQEDVKRFLIDHLTESYGDIRINPGSAWINVSEQAKQVLLRWLTGESMRFLFDVLTDTQDSHMWSERRRFWMDQYDRGNISAAWVAFDPRGHKLARKNLGREKNLPFGRQVSHASDDGNKSLLIMKVGQRIIVEGTYNFKVHIYAKNDPEAPKLYQPKYDCADIRHDRRKRVSSGFVKIGPEERKMHLGDWQGYLRSRYPEMF</sequence>
<dbReference type="Proteomes" id="UP000050783">
    <property type="component" value="Unassembled WGS sequence"/>
</dbReference>
<evidence type="ECO:0000313" key="2">
    <source>
        <dbReference type="EMBL" id="CUH46421.1"/>
    </source>
</evidence>